<dbReference type="Gene3D" id="3.40.1440.10">
    <property type="entry name" value="GIY-YIG endonuclease"/>
    <property type="match status" value="1"/>
</dbReference>
<reference evidence="3 4" key="1">
    <citation type="submission" date="2018-06" db="EMBL/GenBank/DDBJ databases">
        <authorList>
            <consortium name="Pathogen Informatics"/>
            <person name="Doyle S."/>
        </authorList>
    </citation>
    <scope>NUCLEOTIDE SEQUENCE [LARGE SCALE GENOMIC DNA]</scope>
    <source>
        <strain evidence="3 4">NCTC11532</strain>
    </source>
</reference>
<evidence type="ECO:0000259" key="2">
    <source>
        <dbReference type="PROSITE" id="PS50164"/>
    </source>
</evidence>
<evidence type="ECO:0000313" key="3">
    <source>
        <dbReference type="EMBL" id="STY29916.1"/>
    </source>
</evidence>
<dbReference type="SUPFAM" id="SSF82771">
    <property type="entry name" value="GIY-YIG endonuclease"/>
    <property type="match status" value="1"/>
</dbReference>
<dbReference type="STRING" id="1122170.GCA_000701265_00367"/>
<dbReference type="InterPro" id="IPR050190">
    <property type="entry name" value="UPF0213_domain"/>
</dbReference>
<evidence type="ECO:0000313" key="4">
    <source>
        <dbReference type="Proteomes" id="UP000255297"/>
    </source>
</evidence>
<protein>
    <submittedName>
        <fullName evidence="3">Excinuclease ABC C subunit domain-containing protein</fullName>
    </submittedName>
</protein>
<feature type="domain" description="GIY-YIG" evidence="2">
    <location>
        <begin position="4"/>
        <end position="81"/>
    </location>
</feature>
<organism evidence="3 4">
    <name type="scientific">Legionella wadsworthii</name>
    <dbReference type="NCBI Taxonomy" id="28088"/>
    <lineage>
        <taxon>Bacteria</taxon>
        <taxon>Pseudomonadati</taxon>
        <taxon>Pseudomonadota</taxon>
        <taxon>Gammaproteobacteria</taxon>
        <taxon>Legionellales</taxon>
        <taxon>Legionellaceae</taxon>
        <taxon>Legionella</taxon>
    </lineage>
</organism>
<dbReference type="InterPro" id="IPR000305">
    <property type="entry name" value="GIY-YIG_endonuc"/>
</dbReference>
<proteinExistence type="inferred from homology"/>
<accession>A0A378LSI8</accession>
<dbReference type="CDD" id="cd10448">
    <property type="entry name" value="GIY-YIG_unchar_3"/>
    <property type="match status" value="1"/>
</dbReference>
<gene>
    <name evidence="3" type="ORF">NCTC11532_02119</name>
</gene>
<dbReference type="PROSITE" id="PS50164">
    <property type="entry name" value="GIY_YIG"/>
    <property type="match status" value="1"/>
</dbReference>
<dbReference type="EMBL" id="UGPB01000001">
    <property type="protein sequence ID" value="STY29916.1"/>
    <property type="molecule type" value="Genomic_DNA"/>
</dbReference>
<dbReference type="RefSeq" id="WP_031564647.1">
    <property type="nucleotide sequence ID" value="NZ_CAAAIS010000001.1"/>
</dbReference>
<dbReference type="SMART" id="SM00465">
    <property type="entry name" value="GIYc"/>
    <property type="match status" value="1"/>
</dbReference>
<sequence length="97" mass="11886">MEEKQYYVYLLASEKYGTLYVGVTRNLEQRFYQHCNDLVEGFTKKYKVHNLVYYEAHSDVNEAIRREKQIKKWNRQWKINLIEEKNPHWINLAIGLF</sequence>
<dbReference type="Proteomes" id="UP000255297">
    <property type="component" value="Unassembled WGS sequence"/>
</dbReference>
<keyword evidence="4" id="KW-1185">Reference proteome</keyword>
<dbReference type="AlphaFoldDB" id="A0A378LSI8"/>
<dbReference type="Pfam" id="PF01541">
    <property type="entry name" value="GIY-YIG"/>
    <property type="match status" value="1"/>
</dbReference>
<dbReference type="PANTHER" id="PTHR34477">
    <property type="entry name" value="UPF0213 PROTEIN YHBQ"/>
    <property type="match status" value="1"/>
</dbReference>
<dbReference type="OrthoDB" id="9807770at2"/>
<name>A0A378LSI8_9GAMM</name>
<comment type="similarity">
    <text evidence="1">Belongs to the UPF0213 family.</text>
</comment>
<dbReference type="PANTHER" id="PTHR34477:SF5">
    <property type="entry name" value="BSL5627 PROTEIN"/>
    <property type="match status" value="1"/>
</dbReference>
<evidence type="ECO:0000256" key="1">
    <source>
        <dbReference type="ARBA" id="ARBA00007435"/>
    </source>
</evidence>
<dbReference type="InterPro" id="IPR035901">
    <property type="entry name" value="GIY-YIG_endonuc_sf"/>
</dbReference>